<dbReference type="Gene3D" id="3.30.420.610">
    <property type="entry name" value="LOTUS domain-like"/>
    <property type="match status" value="1"/>
</dbReference>
<proteinExistence type="predicted"/>
<evidence type="ECO:0000256" key="1">
    <source>
        <dbReference type="SAM" id="MobiDB-lite"/>
    </source>
</evidence>
<dbReference type="InterPro" id="IPR041966">
    <property type="entry name" value="LOTUS-like"/>
</dbReference>
<organism evidence="2 3">
    <name type="scientific">Acanthisitta chloris</name>
    <name type="common">rifleman</name>
    <dbReference type="NCBI Taxonomy" id="57068"/>
    <lineage>
        <taxon>Eukaryota</taxon>
        <taxon>Metazoa</taxon>
        <taxon>Chordata</taxon>
        <taxon>Craniata</taxon>
        <taxon>Vertebrata</taxon>
        <taxon>Euteleostomi</taxon>
        <taxon>Archelosauria</taxon>
        <taxon>Archosauria</taxon>
        <taxon>Dinosauria</taxon>
        <taxon>Saurischia</taxon>
        <taxon>Theropoda</taxon>
        <taxon>Coelurosauria</taxon>
        <taxon>Aves</taxon>
        <taxon>Neognathae</taxon>
        <taxon>Neoaves</taxon>
        <taxon>Telluraves</taxon>
        <taxon>Australaves</taxon>
        <taxon>Passeriformes</taxon>
        <taxon>Acanthisittidae</taxon>
        <taxon>Acanthisitta</taxon>
    </lineage>
</organism>
<protein>
    <submittedName>
        <fullName evidence="2">Tudor domain-containing protein 5</fullName>
    </submittedName>
</protein>
<keyword evidence="3" id="KW-1185">Reference proteome</keyword>
<evidence type="ECO:0000313" key="2">
    <source>
        <dbReference type="EMBL" id="KFP84948.1"/>
    </source>
</evidence>
<feature type="region of interest" description="Disordered" evidence="1">
    <location>
        <begin position="69"/>
        <end position="110"/>
    </location>
</feature>
<evidence type="ECO:0000313" key="3">
    <source>
        <dbReference type="Proteomes" id="UP000053537"/>
    </source>
</evidence>
<feature type="non-terminal residue" evidence="2">
    <location>
        <position position="110"/>
    </location>
</feature>
<reference evidence="2 3" key="1">
    <citation type="submission" date="2014-04" db="EMBL/GenBank/DDBJ databases">
        <title>Genome evolution of avian class.</title>
        <authorList>
            <person name="Zhang G."/>
            <person name="Li C."/>
        </authorList>
    </citation>
    <scope>NUCLEOTIDE SEQUENCE [LARGE SCALE GENOMIC DNA]</scope>
    <source>
        <strain evidence="2">BGI_N310</strain>
    </source>
</reference>
<dbReference type="EMBL" id="KK842773">
    <property type="protein sequence ID" value="KFP84948.1"/>
    <property type="molecule type" value="Genomic_DNA"/>
</dbReference>
<accession>A0A091N557</accession>
<dbReference type="AlphaFoldDB" id="A0A091N557"/>
<gene>
    <name evidence="2" type="ORF">N310_13375</name>
</gene>
<dbReference type="Proteomes" id="UP000053537">
    <property type="component" value="Unassembled WGS sequence"/>
</dbReference>
<name>A0A091N557_9PASS</name>
<sequence length="110" mass="11916">MTCKPLPLRELGVQSTLELVALMPDVVKVCSSRNGTLILKAIADDTTKGIAQLIARQKTRTCIRARKRTAAKANAASPYNDSWNPERSPLSARTPVQSAAVKAEQQDLLS</sequence>